<name>A0A6L8WCL9_9PROT</name>
<dbReference type="InterPro" id="IPR012094">
    <property type="entry name" value="tRNA_Ile_lys_synt"/>
</dbReference>
<dbReference type="EC" id="6.3.4.19" evidence="6"/>
<dbReference type="InterPro" id="IPR012795">
    <property type="entry name" value="tRNA_Ile_lys_synt_N"/>
</dbReference>
<protein>
    <recommendedName>
        <fullName evidence="6">tRNA(Ile)-lysidine synthase</fullName>
        <ecNumber evidence="6">6.3.4.19</ecNumber>
    </recommendedName>
    <alternativeName>
        <fullName evidence="6">tRNA(Ile)-2-lysyl-cytidine synthase</fullName>
    </alternativeName>
    <alternativeName>
        <fullName evidence="6">tRNA(Ile)-lysidine synthetase</fullName>
    </alternativeName>
</protein>
<dbReference type="Pfam" id="PF01171">
    <property type="entry name" value="ATP_bind_3"/>
    <property type="match status" value="1"/>
</dbReference>
<keyword evidence="6" id="KW-0963">Cytoplasm</keyword>
<evidence type="ECO:0000256" key="4">
    <source>
        <dbReference type="ARBA" id="ARBA00022840"/>
    </source>
</evidence>
<accession>A0A6L8WCL9</accession>
<dbReference type="CDD" id="cd01992">
    <property type="entry name" value="TilS_N"/>
    <property type="match status" value="1"/>
</dbReference>
<keyword evidence="1 6" id="KW-0436">Ligase</keyword>
<evidence type="ECO:0000256" key="3">
    <source>
        <dbReference type="ARBA" id="ARBA00022741"/>
    </source>
</evidence>
<feature type="domain" description="tRNA(Ile)-lysidine/2-thiocytidine synthase N-terminal" evidence="7">
    <location>
        <begin position="30"/>
        <end position="206"/>
    </location>
</feature>
<evidence type="ECO:0000256" key="5">
    <source>
        <dbReference type="ARBA" id="ARBA00048539"/>
    </source>
</evidence>
<comment type="catalytic activity">
    <reaction evidence="5 6">
        <text>cytidine(34) in tRNA(Ile2) + L-lysine + ATP = lysidine(34) in tRNA(Ile2) + AMP + diphosphate + H(+)</text>
        <dbReference type="Rhea" id="RHEA:43744"/>
        <dbReference type="Rhea" id="RHEA-COMP:10625"/>
        <dbReference type="Rhea" id="RHEA-COMP:10670"/>
        <dbReference type="ChEBI" id="CHEBI:15378"/>
        <dbReference type="ChEBI" id="CHEBI:30616"/>
        <dbReference type="ChEBI" id="CHEBI:32551"/>
        <dbReference type="ChEBI" id="CHEBI:33019"/>
        <dbReference type="ChEBI" id="CHEBI:82748"/>
        <dbReference type="ChEBI" id="CHEBI:83665"/>
        <dbReference type="ChEBI" id="CHEBI:456215"/>
        <dbReference type="EC" id="6.3.4.19"/>
    </reaction>
</comment>
<comment type="subcellular location">
    <subcellularLocation>
        <location evidence="6">Cytoplasm</location>
    </subcellularLocation>
</comment>
<comment type="domain">
    <text evidence="6">The N-terminal region contains the highly conserved SGGXDS motif, predicted to be a P-loop motif involved in ATP binding.</text>
</comment>
<keyword evidence="9" id="KW-1185">Reference proteome</keyword>
<dbReference type="GO" id="GO:0005737">
    <property type="term" value="C:cytoplasm"/>
    <property type="evidence" value="ECO:0007669"/>
    <property type="project" value="UniProtKB-SubCell"/>
</dbReference>
<feature type="binding site" evidence="6">
    <location>
        <begin position="35"/>
        <end position="40"/>
    </location>
    <ligand>
        <name>ATP</name>
        <dbReference type="ChEBI" id="CHEBI:30616"/>
    </ligand>
</feature>
<evidence type="ECO:0000313" key="8">
    <source>
        <dbReference type="EMBL" id="MZR32142.1"/>
    </source>
</evidence>
<evidence type="ECO:0000313" key="9">
    <source>
        <dbReference type="Proteomes" id="UP000476030"/>
    </source>
</evidence>
<evidence type="ECO:0000256" key="2">
    <source>
        <dbReference type="ARBA" id="ARBA00022694"/>
    </source>
</evidence>
<dbReference type="GO" id="GO:0032267">
    <property type="term" value="F:tRNA(Ile)-lysidine synthase activity"/>
    <property type="evidence" value="ECO:0007669"/>
    <property type="project" value="UniProtKB-EC"/>
</dbReference>
<keyword evidence="4 6" id="KW-0067">ATP-binding</keyword>
<evidence type="ECO:0000256" key="6">
    <source>
        <dbReference type="HAMAP-Rule" id="MF_01161"/>
    </source>
</evidence>
<comment type="similarity">
    <text evidence="6">Belongs to the tRNA(Ile)-lysidine synthase family.</text>
</comment>
<dbReference type="PANTHER" id="PTHR43033">
    <property type="entry name" value="TRNA(ILE)-LYSIDINE SYNTHASE-RELATED"/>
    <property type="match status" value="1"/>
</dbReference>
<dbReference type="Gene3D" id="3.40.50.620">
    <property type="entry name" value="HUPs"/>
    <property type="match status" value="1"/>
</dbReference>
<evidence type="ECO:0000259" key="7">
    <source>
        <dbReference type="Pfam" id="PF01171"/>
    </source>
</evidence>
<dbReference type="InterPro" id="IPR011063">
    <property type="entry name" value="TilS/TtcA_N"/>
</dbReference>
<comment type="function">
    <text evidence="6">Ligates lysine onto the cytidine present at position 34 of the AUA codon-specific tRNA(Ile) that contains the anticodon CAU, in an ATP-dependent manner. Cytidine is converted to lysidine, thus changing the amino acid specificity of the tRNA from methionine to isoleucine.</text>
</comment>
<dbReference type="AlphaFoldDB" id="A0A6L8WCL9"/>
<evidence type="ECO:0000256" key="1">
    <source>
        <dbReference type="ARBA" id="ARBA00022598"/>
    </source>
</evidence>
<sequence length="446" mass="49789">MADPLAVSGLPHIFTETMRGLLPHGFPRRLAVAVSGGSDSMALALLAKDWADREGVILTAFTVNHGLRTEAAGEARQVKRWLEARGITTRVLTWKGPYPKSGIQEAARNARYQLMAKACTDEAIGALLLGHQLEDQLETLLMRLSKGSGLEGLAAIQGVSEWGRLRLLRPLLTVRRTVLREYLNAYSQGWIDDPSNENPVYTRTRVGAVLSEMQQLPGSNMETIALSLARLQRASNSLEMLAGQKIQAECEISPLGFIQMPDRMLDDCPEELSLRILSMLLRCVGGGQRIKLSTLEQLYHRLFKEGAGKSATIAGAQMQKSGNGWLFCREPGRAGLPNIKVMAEQEDWIWDNRFMITDSLPGEELPEGLYIDALGAEGWRQIKEFSDMSRLPFVPAKVRNSLPALWIEDKMVAAPLLLTDKTDNFVFNQRFKMQFRAFYWMTDPIS</sequence>
<dbReference type="NCBIfam" id="TIGR02432">
    <property type="entry name" value="lysidine_TilS_N"/>
    <property type="match status" value="1"/>
</dbReference>
<dbReference type="GO" id="GO:0006400">
    <property type="term" value="P:tRNA modification"/>
    <property type="evidence" value="ECO:0007669"/>
    <property type="project" value="UniProtKB-UniRule"/>
</dbReference>
<comment type="caution">
    <text evidence="8">The sequence shown here is derived from an EMBL/GenBank/DDBJ whole genome shotgun (WGS) entry which is preliminary data.</text>
</comment>
<keyword evidence="3 6" id="KW-0547">Nucleotide-binding</keyword>
<dbReference type="Proteomes" id="UP000476030">
    <property type="component" value="Unassembled WGS sequence"/>
</dbReference>
<keyword evidence="2 6" id="KW-0819">tRNA processing</keyword>
<dbReference type="InterPro" id="IPR014729">
    <property type="entry name" value="Rossmann-like_a/b/a_fold"/>
</dbReference>
<dbReference type="RefSeq" id="WP_161316711.1">
    <property type="nucleotide sequence ID" value="NZ_WTUW01000009.1"/>
</dbReference>
<proteinExistence type="inferred from homology"/>
<organism evidence="8 9">
    <name type="scientific">Sneathiella litorea</name>
    <dbReference type="NCBI Taxonomy" id="2606216"/>
    <lineage>
        <taxon>Bacteria</taxon>
        <taxon>Pseudomonadati</taxon>
        <taxon>Pseudomonadota</taxon>
        <taxon>Alphaproteobacteria</taxon>
        <taxon>Sneathiellales</taxon>
        <taxon>Sneathiellaceae</taxon>
        <taxon>Sneathiella</taxon>
    </lineage>
</organism>
<dbReference type="HAMAP" id="MF_01161">
    <property type="entry name" value="tRNA_Ile_lys_synt"/>
    <property type="match status" value="1"/>
</dbReference>
<dbReference type="GO" id="GO:0005524">
    <property type="term" value="F:ATP binding"/>
    <property type="evidence" value="ECO:0007669"/>
    <property type="project" value="UniProtKB-UniRule"/>
</dbReference>
<dbReference type="SUPFAM" id="SSF52402">
    <property type="entry name" value="Adenine nucleotide alpha hydrolases-like"/>
    <property type="match status" value="1"/>
</dbReference>
<dbReference type="EMBL" id="WTUW01000009">
    <property type="protein sequence ID" value="MZR32142.1"/>
    <property type="molecule type" value="Genomic_DNA"/>
</dbReference>
<dbReference type="PANTHER" id="PTHR43033:SF5">
    <property type="entry name" value="TRNA(ILE)-LYSIDINE SYNTHETASE"/>
    <property type="match status" value="1"/>
</dbReference>
<gene>
    <name evidence="6 8" type="primary">tilS</name>
    <name evidence="8" type="ORF">GQE98_16000</name>
</gene>
<reference evidence="8 9" key="1">
    <citation type="submission" date="2019-12" db="EMBL/GenBank/DDBJ databases">
        <title>Snethiella sp. nov. sp. isolated from sea sand.</title>
        <authorList>
            <person name="Kim J."/>
            <person name="Jeong S.E."/>
            <person name="Jung H.S."/>
            <person name="Jeon C.O."/>
        </authorList>
    </citation>
    <scope>NUCLEOTIDE SEQUENCE [LARGE SCALE GENOMIC DNA]</scope>
    <source>
        <strain evidence="8 9">DP05</strain>
    </source>
</reference>